<reference evidence="3" key="2">
    <citation type="journal article" date="2013" name="Stand. Genomic Sci.">
        <title>Complete genome sequence of Desulfocapsa sulfexigens, a marine deltaproteobacterium specialized in disproportionating inorganic sulfur compounds.</title>
        <authorList>
            <person name="Finster K.W."/>
            <person name="Kjeldsen K.U."/>
            <person name="Kube M."/>
            <person name="Reinhardt R."/>
            <person name="Mussmann M."/>
            <person name="Amann R."/>
            <person name="Schreiber L."/>
        </authorList>
    </citation>
    <scope>NUCLEOTIDE SEQUENCE [LARGE SCALE GENOMIC DNA]</scope>
    <source>
        <strain evidence="3">DSM 10523 / SB164P1</strain>
    </source>
</reference>
<dbReference type="Pfam" id="PF01206">
    <property type="entry name" value="TusA"/>
    <property type="match status" value="1"/>
</dbReference>
<dbReference type="Gene3D" id="3.40.1260.10">
    <property type="entry name" value="DsrEFH-like"/>
    <property type="match status" value="1"/>
</dbReference>
<reference evidence="2 3" key="1">
    <citation type="journal article" date="2013" name="PLoS ONE">
        <title>The first genomic and proteomic characterization of a deep-sea sulfate reducer: insights into the piezophilic lifestyle of Desulfovibrio piezophilus.</title>
        <authorList>
            <person name="Pradel N."/>
            <person name="Ji B."/>
            <person name="Gimenez G."/>
            <person name="Talla E."/>
            <person name="Lenoble P."/>
            <person name="Garel M."/>
            <person name="Tamburini C."/>
            <person name="Fourquet P."/>
            <person name="Lebrun R."/>
            <person name="Bertin P."/>
            <person name="Denis Y."/>
            <person name="Pophillat M."/>
            <person name="Barbe V."/>
            <person name="Ollivier B."/>
            <person name="Dolla A."/>
        </authorList>
    </citation>
    <scope>NUCLEOTIDE SEQUENCE [LARGE SCALE GENOMIC DNA]</scope>
    <source>
        <strain evidence="3">DSM 10523 / SB164P1</strain>
    </source>
</reference>
<dbReference type="InterPro" id="IPR003787">
    <property type="entry name" value="Sulphur_relay_DsrE/F-like"/>
</dbReference>
<accession>M1WNM8</accession>
<gene>
    <name evidence="2" type="ordered locus">BN4_10441</name>
</gene>
<dbReference type="AlphaFoldDB" id="M1WNM8"/>
<dbReference type="KEGG" id="dpi:BN4_10441"/>
<dbReference type="RefSeq" id="WP_015413734.1">
    <property type="nucleotide sequence ID" value="NC_020409.1"/>
</dbReference>
<dbReference type="InterPro" id="IPR036868">
    <property type="entry name" value="TusA-like_sf"/>
</dbReference>
<dbReference type="PATRIC" id="fig|879567.3.peg.458"/>
<dbReference type="OrthoDB" id="9801500at2"/>
<dbReference type="BioCyc" id="DPIE1322246:BN4_RS02300-MONOMER"/>
<dbReference type="Pfam" id="PF02635">
    <property type="entry name" value="DsrE"/>
    <property type="match status" value="1"/>
</dbReference>
<feature type="domain" description="UPF0033" evidence="1">
    <location>
        <begin position="6"/>
        <end position="68"/>
    </location>
</feature>
<organism evidence="2 3">
    <name type="scientific">Pseudodesulfovibrio piezophilus (strain DSM 21447 / JCM 15486 / C1TLV30)</name>
    <name type="common">Desulfovibrio piezophilus</name>
    <dbReference type="NCBI Taxonomy" id="1322246"/>
    <lineage>
        <taxon>Bacteria</taxon>
        <taxon>Pseudomonadati</taxon>
        <taxon>Thermodesulfobacteriota</taxon>
        <taxon>Desulfovibrionia</taxon>
        <taxon>Desulfovibrionales</taxon>
        <taxon>Desulfovibrionaceae</taxon>
    </lineage>
</organism>
<dbReference type="SUPFAM" id="SSF75169">
    <property type="entry name" value="DsrEFH-like"/>
    <property type="match status" value="1"/>
</dbReference>
<evidence type="ECO:0000313" key="2">
    <source>
        <dbReference type="EMBL" id="CCH47679.1"/>
    </source>
</evidence>
<dbReference type="NCBIfam" id="TIGR03527">
    <property type="entry name" value="selenium_YedF"/>
    <property type="match status" value="1"/>
</dbReference>
<dbReference type="InterPro" id="IPR001455">
    <property type="entry name" value="TusA-like"/>
</dbReference>
<sequence>MSQILIECQGLPCPQPVLKCKQAIEEQAPVSISIKVDNKAAQENVSRFLSTKGYDTDVEIVGDEYVITGLKKTEEACLACEEMSNAELAEIDQQKILVFIASDVMGTGDDELGKKLIYNFILTLKEMGKDLWRVVMVNGGVKLAVATSPCMEELSKLEEAGVSVLVCGTCLEHFNLTEKKGVGTVTNMLDIVTSFQLASKTIRV</sequence>
<dbReference type="InterPro" id="IPR019870">
    <property type="entry name" value="Se_metab_YedF"/>
</dbReference>
<dbReference type="eggNOG" id="COG0425">
    <property type="taxonomic scope" value="Bacteria"/>
</dbReference>
<proteinExistence type="predicted"/>
<dbReference type="HOGENOM" id="CLU_097491_0_0_7"/>
<keyword evidence="3" id="KW-1185">Reference proteome</keyword>
<evidence type="ECO:0000313" key="3">
    <source>
        <dbReference type="Proteomes" id="UP000011724"/>
    </source>
</evidence>
<dbReference type="SUPFAM" id="SSF64307">
    <property type="entry name" value="SirA-like"/>
    <property type="match status" value="1"/>
</dbReference>
<name>M1WNM8_PSEP2</name>
<dbReference type="CDD" id="cd03421">
    <property type="entry name" value="SirA_like_N"/>
    <property type="match status" value="1"/>
</dbReference>
<protein>
    <recommendedName>
        <fullName evidence="1">UPF0033 domain-containing protein</fullName>
    </recommendedName>
</protein>
<dbReference type="Gene3D" id="3.30.110.40">
    <property type="entry name" value="TusA-like domain"/>
    <property type="match status" value="1"/>
</dbReference>
<dbReference type="Proteomes" id="UP000011724">
    <property type="component" value="Chromosome"/>
</dbReference>
<dbReference type="STRING" id="1322246.BN4_10441"/>
<evidence type="ECO:0000259" key="1">
    <source>
        <dbReference type="Pfam" id="PF01206"/>
    </source>
</evidence>
<dbReference type="InterPro" id="IPR027396">
    <property type="entry name" value="DsrEFH-like"/>
</dbReference>
<dbReference type="EMBL" id="FO203427">
    <property type="protein sequence ID" value="CCH47679.1"/>
    <property type="molecule type" value="Genomic_DNA"/>
</dbReference>